<keyword evidence="2" id="KW-0732">Signal</keyword>
<evidence type="ECO:0000256" key="2">
    <source>
        <dbReference type="ARBA" id="ARBA00022729"/>
    </source>
</evidence>
<evidence type="ECO:0000313" key="6">
    <source>
        <dbReference type="Proteomes" id="UP001153292"/>
    </source>
</evidence>
<evidence type="ECO:0000256" key="1">
    <source>
        <dbReference type="ARBA" id="ARBA00022460"/>
    </source>
</evidence>
<gene>
    <name evidence="5" type="ORF">CHILSU_LOCUS11268</name>
</gene>
<dbReference type="EMBL" id="OU963902">
    <property type="protein sequence ID" value="CAH0407866.1"/>
    <property type="molecule type" value="Genomic_DNA"/>
</dbReference>
<dbReference type="PRINTS" id="PR00947">
    <property type="entry name" value="CUTICLE"/>
</dbReference>
<dbReference type="Proteomes" id="UP001153292">
    <property type="component" value="Chromosome 9"/>
</dbReference>
<evidence type="ECO:0000256" key="3">
    <source>
        <dbReference type="PROSITE-ProRule" id="PRU00497"/>
    </source>
</evidence>
<keyword evidence="1 3" id="KW-0193">Cuticle</keyword>
<sequence length="279" mass="31310">MFDKKLKTCNEHARGRLWEPAQDRQTFGGFYIEGSGIVGALHKVQGCLPYVILLRSSKSKNVRVGSTTIRYNCHLLNSYLAGVTFFFRYDKDHIGGYNKLFTEALLHMSDIRCFLVPFTLASVVLSGKAPGGYSYNRFSGPVSGKIIEVQVPAAEGLPAQQHADYGYDHQSGRIHPDTAKYAHLKTVDYVAKPDYQYAYGVEDPHTGNLQNHKEVRDGDVVRGEYSLVEPDGSLRLVRYTADPKNGFQATVHKKAGGQAQRPVHYGYPKQQEEDESREY</sequence>
<dbReference type="Pfam" id="PF00379">
    <property type="entry name" value="Chitin_bind_4"/>
    <property type="match status" value="1"/>
</dbReference>
<dbReference type="InterPro" id="IPR051217">
    <property type="entry name" value="Insect_Cuticle_Struc_Prot"/>
</dbReference>
<dbReference type="PANTHER" id="PTHR12236:SF75">
    <property type="entry name" value="CUTICULAR PROTEIN 62BB, ISOFORM A"/>
    <property type="match status" value="1"/>
</dbReference>
<dbReference type="PANTHER" id="PTHR12236">
    <property type="entry name" value="STRUCTURAL CONTITUENT OF CUTICLE"/>
    <property type="match status" value="1"/>
</dbReference>
<accession>A0ABN8BH21</accession>
<evidence type="ECO:0000256" key="4">
    <source>
        <dbReference type="SAM" id="MobiDB-lite"/>
    </source>
</evidence>
<proteinExistence type="predicted"/>
<dbReference type="PROSITE" id="PS00233">
    <property type="entry name" value="CHIT_BIND_RR_1"/>
    <property type="match status" value="1"/>
</dbReference>
<reference evidence="5" key="1">
    <citation type="submission" date="2021-12" db="EMBL/GenBank/DDBJ databases">
        <authorList>
            <person name="King R."/>
        </authorList>
    </citation>
    <scope>NUCLEOTIDE SEQUENCE</scope>
</reference>
<feature type="region of interest" description="Disordered" evidence="4">
    <location>
        <begin position="252"/>
        <end position="279"/>
    </location>
</feature>
<dbReference type="InterPro" id="IPR031311">
    <property type="entry name" value="CHIT_BIND_RR_consensus"/>
</dbReference>
<keyword evidence="6" id="KW-1185">Reference proteome</keyword>
<protein>
    <submittedName>
        <fullName evidence="5">Uncharacterized protein</fullName>
    </submittedName>
</protein>
<dbReference type="InterPro" id="IPR000618">
    <property type="entry name" value="Insect_cuticle"/>
</dbReference>
<organism evidence="5 6">
    <name type="scientific">Chilo suppressalis</name>
    <name type="common">Asiatic rice borer moth</name>
    <dbReference type="NCBI Taxonomy" id="168631"/>
    <lineage>
        <taxon>Eukaryota</taxon>
        <taxon>Metazoa</taxon>
        <taxon>Ecdysozoa</taxon>
        <taxon>Arthropoda</taxon>
        <taxon>Hexapoda</taxon>
        <taxon>Insecta</taxon>
        <taxon>Pterygota</taxon>
        <taxon>Neoptera</taxon>
        <taxon>Endopterygota</taxon>
        <taxon>Lepidoptera</taxon>
        <taxon>Glossata</taxon>
        <taxon>Ditrysia</taxon>
        <taxon>Pyraloidea</taxon>
        <taxon>Crambidae</taxon>
        <taxon>Crambinae</taxon>
        <taxon>Chilo</taxon>
    </lineage>
</organism>
<name>A0ABN8BH21_CHISP</name>
<evidence type="ECO:0000313" key="5">
    <source>
        <dbReference type="EMBL" id="CAH0407866.1"/>
    </source>
</evidence>
<dbReference type="PROSITE" id="PS51155">
    <property type="entry name" value="CHIT_BIND_RR_2"/>
    <property type="match status" value="1"/>
</dbReference>